<proteinExistence type="predicted"/>
<name>A0A9Q0AVY6_9PEZI</name>
<keyword evidence="2" id="KW-1185">Reference proteome</keyword>
<accession>A0A9Q0AVY6</accession>
<dbReference type="GO" id="GO:0007064">
    <property type="term" value="P:mitotic sister chromatid cohesion"/>
    <property type="evidence" value="ECO:0007669"/>
    <property type="project" value="InterPro"/>
</dbReference>
<dbReference type="Proteomes" id="UP000829685">
    <property type="component" value="Unassembled WGS sequence"/>
</dbReference>
<organism evidence="1 2">
    <name type="scientific">Neoarthrinium moseri</name>
    <dbReference type="NCBI Taxonomy" id="1658444"/>
    <lineage>
        <taxon>Eukaryota</taxon>
        <taxon>Fungi</taxon>
        <taxon>Dikarya</taxon>
        <taxon>Ascomycota</taxon>
        <taxon>Pezizomycotina</taxon>
        <taxon>Sordariomycetes</taxon>
        <taxon>Xylariomycetidae</taxon>
        <taxon>Amphisphaeriales</taxon>
        <taxon>Apiosporaceae</taxon>
        <taxon>Neoarthrinium</taxon>
    </lineage>
</organism>
<dbReference type="OrthoDB" id="5199543at2759"/>
<evidence type="ECO:0000313" key="1">
    <source>
        <dbReference type="EMBL" id="KAI1881297.1"/>
    </source>
</evidence>
<evidence type="ECO:0008006" key="3">
    <source>
        <dbReference type="Google" id="ProtNLM"/>
    </source>
</evidence>
<dbReference type="AlphaFoldDB" id="A0A9Q0AVY6"/>
<comment type="caution">
    <text evidence="1">The sequence shown here is derived from an EMBL/GenBank/DDBJ whole genome shotgun (WGS) entry which is preliminary data.</text>
</comment>
<dbReference type="GO" id="GO:0031390">
    <property type="term" value="C:Ctf18 RFC-like complex"/>
    <property type="evidence" value="ECO:0007669"/>
    <property type="project" value="InterPro"/>
</dbReference>
<evidence type="ECO:0000313" key="2">
    <source>
        <dbReference type="Proteomes" id="UP000829685"/>
    </source>
</evidence>
<dbReference type="Pfam" id="PF09724">
    <property type="entry name" value="Dcc1"/>
    <property type="match status" value="1"/>
</dbReference>
<sequence length="126" mass="13395">MSTQTDAGVLLTHAPDGVGYKLLELPPELLAELESEDPPTLSLESSSTSAVIKHGDKSWGMRQKNTSNALILLRPAETTTDSSHIPEVGLKAVATIHDSVELVSEAAASVAPAARGKWHEKFARGR</sequence>
<dbReference type="InterPro" id="IPR019128">
    <property type="entry name" value="Dcc1"/>
</dbReference>
<protein>
    <recommendedName>
        <fullName evidence="3">Sister chromatid cohesion protein DCC1</fullName>
    </recommendedName>
</protein>
<reference evidence="1" key="1">
    <citation type="submission" date="2021-03" db="EMBL/GenBank/DDBJ databases">
        <title>Revisited historic fungal species revealed as producer of novel bioactive compounds through whole genome sequencing and comparative genomics.</title>
        <authorList>
            <person name="Vignolle G.A."/>
            <person name="Hochenegger N."/>
            <person name="Mach R.L."/>
            <person name="Mach-Aigner A.R."/>
            <person name="Javad Rahimi M."/>
            <person name="Salim K.A."/>
            <person name="Chan C.M."/>
            <person name="Lim L.B.L."/>
            <person name="Cai F."/>
            <person name="Druzhinina I.S."/>
            <person name="U'Ren J.M."/>
            <person name="Derntl C."/>
        </authorList>
    </citation>
    <scope>NUCLEOTIDE SEQUENCE</scope>
    <source>
        <strain evidence="1">TUCIM 5799</strain>
    </source>
</reference>
<gene>
    <name evidence="1" type="ORF">JX265_000123</name>
</gene>
<dbReference type="EMBL" id="JAFIMR010000001">
    <property type="protein sequence ID" value="KAI1881297.1"/>
    <property type="molecule type" value="Genomic_DNA"/>
</dbReference>